<name>A0A3N6PRE1_9CYAN</name>
<dbReference type="RefSeq" id="WP_124154410.1">
    <property type="nucleotide sequence ID" value="NZ_CAWOLW010000168.1"/>
</dbReference>
<evidence type="ECO:0000313" key="2">
    <source>
        <dbReference type="Proteomes" id="UP000269154"/>
    </source>
</evidence>
<reference evidence="1 2" key="1">
    <citation type="journal article" date="2018" name="ACS Chem. Biol.">
        <title>Ketoreductase domain dysfunction expands chemodiversity: malyngamide biosynthesis in the cyanobacterium Okeania hirsuta.</title>
        <authorList>
            <person name="Moss N.A."/>
            <person name="Leao T."/>
            <person name="Rankin M."/>
            <person name="McCullough T.M."/>
            <person name="Qu P."/>
            <person name="Korobeynikov A."/>
            <person name="Smith J.L."/>
            <person name="Gerwick L."/>
            <person name="Gerwick W.H."/>
        </authorList>
    </citation>
    <scope>NUCLEOTIDE SEQUENCE [LARGE SCALE GENOMIC DNA]</scope>
    <source>
        <strain evidence="1 2">PAB10Feb10-1</strain>
    </source>
</reference>
<organism evidence="1 2">
    <name type="scientific">Okeania hirsuta</name>
    <dbReference type="NCBI Taxonomy" id="1458930"/>
    <lineage>
        <taxon>Bacteria</taxon>
        <taxon>Bacillati</taxon>
        <taxon>Cyanobacteriota</taxon>
        <taxon>Cyanophyceae</taxon>
        <taxon>Oscillatoriophycideae</taxon>
        <taxon>Oscillatoriales</taxon>
        <taxon>Microcoleaceae</taxon>
        <taxon>Okeania</taxon>
    </lineage>
</organism>
<dbReference type="OrthoDB" id="467140at2"/>
<dbReference type="EMBL" id="RCBY01000025">
    <property type="protein sequence ID" value="RQH49902.1"/>
    <property type="molecule type" value="Genomic_DNA"/>
</dbReference>
<dbReference type="AlphaFoldDB" id="A0A3N6PRE1"/>
<proteinExistence type="predicted"/>
<comment type="caution">
    <text evidence="1">The sequence shown here is derived from an EMBL/GenBank/DDBJ whole genome shotgun (WGS) entry which is preliminary data.</text>
</comment>
<keyword evidence="2" id="KW-1185">Reference proteome</keyword>
<evidence type="ECO:0000313" key="1">
    <source>
        <dbReference type="EMBL" id="RQH49902.1"/>
    </source>
</evidence>
<dbReference type="Proteomes" id="UP000269154">
    <property type="component" value="Unassembled WGS sequence"/>
</dbReference>
<sequence>MEPITIVMALVAVLGTKALEKTGENIGQVVWDKSAKLMKYLKQESPDTVTAIEQISEQPLDYGQAVLEMQEAAENPDVARTIQELAAAVEENPHPKLTEVMEEIREVLKSLESEDEKNANIVAKVINAEMVAEKIAQRGGIIFEQGGSVTIHSPTY</sequence>
<protein>
    <submittedName>
        <fullName evidence="1">Uncharacterized protein</fullName>
    </submittedName>
</protein>
<gene>
    <name evidence="1" type="ORF">D5R40_06925</name>
</gene>
<accession>A0A3N6PRE1</accession>